<sequence length="106" mass="11774">MVANVWSGALNVGIGIISSDMRLQSERGNLAFAIERHVHHTIGIMVWCTLAYGSTSPLHLVRGIIIAVRSMEDGVFQQDNARPYIAPASLTFLKQQHIEVLPWPPR</sequence>
<evidence type="ECO:0000313" key="2">
    <source>
        <dbReference type="Proteomes" id="UP000292052"/>
    </source>
</evidence>
<reference evidence="1 2" key="1">
    <citation type="submission" date="2017-03" db="EMBL/GenBank/DDBJ databases">
        <title>Genome of the blue death feigning beetle - Asbolus verrucosus.</title>
        <authorList>
            <person name="Rider S.D."/>
        </authorList>
    </citation>
    <scope>NUCLEOTIDE SEQUENCE [LARGE SCALE GENOMIC DNA]</scope>
    <source>
        <strain evidence="1">Butters</strain>
        <tissue evidence="1">Head and leg muscle</tissue>
    </source>
</reference>
<dbReference type="InterPro" id="IPR036397">
    <property type="entry name" value="RNaseH_sf"/>
</dbReference>
<keyword evidence="2" id="KW-1185">Reference proteome</keyword>
<dbReference type="Gene3D" id="3.30.420.10">
    <property type="entry name" value="Ribonuclease H-like superfamily/Ribonuclease H"/>
    <property type="match status" value="1"/>
</dbReference>
<dbReference type="GO" id="GO:0003676">
    <property type="term" value="F:nucleic acid binding"/>
    <property type="evidence" value="ECO:0007669"/>
    <property type="project" value="InterPro"/>
</dbReference>
<dbReference type="STRING" id="1661398.A0A482W1G5"/>
<name>A0A482W1G5_ASBVE</name>
<dbReference type="AlphaFoldDB" id="A0A482W1G5"/>
<dbReference type="EMBL" id="QDEB01039072">
    <property type="protein sequence ID" value="RZC38874.1"/>
    <property type="molecule type" value="Genomic_DNA"/>
</dbReference>
<proteinExistence type="predicted"/>
<accession>A0A482W1G5</accession>
<gene>
    <name evidence="1" type="ORF">BDFB_014791</name>
</gene>
<dbReference type="OrthoDB" id="25402at2759"/>
<comment type="caution">
    <text evidence="1">The sequence shown here is derived from an EMBL/GenBank/DDBJ whole genome shotgun (WGS) entry which is preliminary data.</text>
</comment>
<evidence type="ECO:0000313" key="1">
    <source>
        <dbReference type="EMBL" id="RZC38874.1"/>
    </source>
</evidence>
<organism evidence="1 2">
    <name type="scientific">Asbolus verrucosus</name>
    <name type="common">Desert ironclad beetle</name>
    <dbReference type="NCBI Taxonomy" id="1661398"/>
    <lineage>
        <taxon>Eukaryota</taxon>
        <taxon>Metazoa</taxon>
        <taxon>Ecdysozoa</taxon>
        <taxon>Arthropoda</taxon>
        <taxon>Hexapoda</taxon>
        <taxon>Insecta</taxon>
        <taxon>Pterygota</taxon>
        <taxon>Neoptera</taxon>
        <taxon>Endopterygota</taxon>
        <taxon>Coleoptera</taxon>
        <taxon>Polyphaga</taxon>
        <taxon>Cucujiformia</taxon>
        <taxon>Tenebrionidae</taxon>
        <taxon>Pimeliinae</taxon>
        <taxon>Asbolus</taxon>
    </lineage>
</organism>
<dbReference type="Proteomes" id="UP000292052">
    <property type="component" value="Unassembled WGS sequence"/>
</dbReference>
<protein>
    <submittedName>
        <fullName evidence="1">Uncharacterized protein</fullName>
    </submittedName>
</protein>